<gene>
    <name evidence="7" type="ORF">Rsub_01181</name>
</gene>
<evidence type="ECO:0000256" key="1">
    <source>
        <dbReference type="ARBA" id="ARBA00022490"/>
    </source>
</evidence>
<sequence>MFLTRSEYDRGVNTFSPEGRLFQVEYAIEAIKLGSTAIGVATSEGVVLAVEKRVTSPLLEPSSIQKVAEIDDHIGCAMSGLTADAKTLIDHARAETQSHRFSYNEPMPLESCTQSLCDLALQFGEDDDEGGGGGGMSRPFGVALLIAGWDADVGPVLYHTDPSGTYVKYRCMAIGSGSEGALTALQEHFKPEMTLAEAEVLALSTLKQVMEEKVTATNVDIAKVAPNYHLYSTDEVEGVIGRL</sequence>
<comment type="subunit">
    <text evidence="5">The 20S proteasome core is composed of 28 subunits that are arranged in four stacked rings, resulting in a barrel-shaped structure. The two end rings are each formed by seven alpha subunits, and the two central rings are each formed by seven beta subunits.</text>
</comment>
<dbReference type="FunCoup" id="A0A2V0NLY9">
    <property type="interactions" value="2216"/>
</dbReference>
<comment type="function">
    <text evidence="5">The proteasome is a multicatalytic proteinase complex which is characterized by its ability to cleave peptides with Arg, Phe, Tyr, Leu, and Glu adjacent to the leaving group at neutral or slightly basic pH.</text>
</comment>
<comment type="subcellular location">
    <subcellularLocation>
        <location evidence="5">Cytoplasm</location>
    </subcellularLocation>
    <subcellularLocation>
        <location evidence="5">Nucleus</location>
    </subcellularLocation>
</comment>
<dbReference type="InterPro" id="IPR029055">
    <property type="entry name" value="Ntn_hydrolases_N"/>
</dbReference>
<dbReference type="CDD" id="cd03753">
    <property type="entry name" value="proteasome_alpha_type_5"/>
    <property type="match status" value="1"/>
</dbReference>
<dbReference type="SMART" id="SM00948">
    <property type="entry name" value="Proteasome_A_N"/>
    <property type="match status" value="1"/>
</dbReference>
<dbReference type="Proteomes" id="UP000247498">
    <property type="component" value="Unassembled WGS sequence"/>
</dbReference>
<feature type="domain" description="Proteasome alpha-type subunits" evidence="6">
    <location>
        <begin position="8"/>
        <end position="30"/>
    </location>
</feature>
<reference evidence="7 8" key="1">
    <citation type="journal article" date="2018" name="Sci. Rep.">
        <title>Raphidocelis subcapitata (=Pseudokirchneriella subcapitata) provides an insight into genome evolution and environmental adaptations in the Sphaeropleales.</title>
        <authorList>
            <person name="Suzuki S."/>
            <person name="Yamaguchi H."/>
            <person name="Nakajima N."/>
            <person name="Kawachi M."/>
        </authorList>
    </citation>
    <scope>NUCLEOTIDE SEQUENCE [LARGE SCALE GENOMIC DNA]</scope>
    <source>
        <strain evidence="7 8">NIES-35</strain>
    </source>
</reference>
<dbReference type="GO" id="GO:0005634">
    <property type="term" value="C:nucleus"/>
    <property type="evidence" value="ECO:0007669"/>
    <property type="project" value="UniProtKB-SubCell"/>
</dbReference>
<evidence type="ECO:0000259" key="6">
    <source>
        <dbReference type="PROSITE" id="PS00388"/>
    </source>
</evidence>
<proteinExistence type="inferred from homology"/>
<organism evidence="7 8">
    <name type="scientific">Raphidocelis subcapitata</name>
    <dbReference type="NCBI Taxonomy" id="307507"/>
    <lineage>
        <taxon>Eukaryota</taxon>
        <taxon>Viridiplantae</taxon>
        <taxon>Chlorophyta</taxon>
        <taxon>core chlorophytes</taxon>
        <taxon>Chlorophyceae</taxon>
        <taxon>CS clade</taxon>
        <taxon>Sphaeropleales</taxon>
        <taxon>Selenastraceae</taxon>
        <taxon>Raphidocelis</taxon>
    </lineage>
</organism>
<dbReference type="InterPro" id="IPR033812">
    <property type="entry name" value="Proteasome_alpha_type_5"/>
</dbReference>
<dbReference type="Gene3D" id="3.60.20.10">
    <property type="entry name" value="Glutamine Phosphoribosylpyrophosphate, subunit 1, domain 1"/>
    <property type="match status" value="1"/>
</dbReference>
<keyword evidence="1 5" id="KW-0963">Cytoplasm</keyword>
<dbReference type="Pfam" id="PF10584">
    <property type="entry name" value="Proteasome_A_N"/>
    <property type="match status" value="1"/>
</dbReference>
<comment type="caution">
    <text evidence="7">The sequence shown here is derived from an EMBL/GenBank/DDBJ whole genome shotgun (WGS) entry which is preliminary data.</text>
</comment>
<evidence type="ECO:0000256" key="5">
    <source>
        <dbReference type="RuleBase" id="RU000551"/>
    </source>
</evidence>
<accession>A0A2V0NLY9</accession>
<evidence type="ECO:0000256" key="2">
    <source>
        <dbReference type="ARBA" id="ARBA00022942"/>
    </source>
</evidence>
<dbReference type="Pfam" id="PF00227">
    <property type="entry name" value="Proteasome"/>
    <property type="match status" value="1"/>
</dbReference>
<dbReference type="SUPFAM" id="SSF56235">
    <property type="entry name" value="N-terminal nucleophile aminohydrolases (Ntn hydrolases)"/>
    <property type="match status" value="1"/>
</dbReference>
<keyword evidence="8" id="KW-1185">Reference proteome</keyword>
<dbReference type="InParanoid" id="A0A2V0NLY9"/>
<dbReference type="InterPro" id="IPR050115">
    <property type="entry name" value="Proteasome_alpha"/>
</dbReference>
<dbReference type="GO" id="GO:0140640">
    <property type="term" value="F:catalytic activity, acting on a nucleic acid"/>
    <property type="evidence" value="ECO:0007669"/>
    <property type="project" value="UniProtKB-ARBA"/>
</dbReference>
<dbReference type="STRING" id="307507.A0A2V0NLY9"/>
<dbReference type="PROSITE" id="PS00388">
    <property type="entry name" value="PROTEASOME_ALPHA_1"/>
    <property type="match status" value="1"/>
</dbReference>
<evidence type="ECO:0000313" key="8">
    <source>
        <dbReference type="Proteomes" id="UP000247498"/>
    </source>
</evidence>
<dbReference type="PANTHER" id="PTHR11599">
    <property type="entry name" value="PROTEASOME SUBUNIT ALPHA/BETA"/>
    <property type="match status" value="1"/>
</dbReference>
<dbReference type="AlphaFoldDB" id="A0A2V0NLY9"/>
<dbReference type="InterPro" id="IPR001353">
    <property type="entry name" value="Proteasome_sua/b"/>
</dbReference>
<keyword evidence="3 5" id="KW-0539">Nucleus</keyword>
<dbReference type="InterPro" id="IPR000426">
    <property type="entry name" value="Proteasome_asu_N"/>
</dbReference>
<dbReference type="GO" id="GO:0005737">
    <property type="term" value="C:cytoplasm"/>
    <property type="evidence" value="ECO:0007669"/>
    <property type="project" value="UniProtKB-SubCell"/>
</dbReference>
<evidence type="ECO:0000256" key="3">
    <source>
        <dbReference type="ARBA" id="ARBA00023242"/>
    </source>
</evidence>
<dbReference type="GO" id="GO:0003735">
    <property type="term" value="F:structural constituent of ribosome"/>
    <property type="evidence" value="ECO:0007669"/>
    <property type="project" value="UniProtKB-ARBA"/>
</dbReference>
<dbReference type="OrthoDB" id="431557at2759"/>
<keyword evidence="2 4" id="KW-0647">Proteasome</keyword>
<evidence type="ECO:0000313" key="7">
    <source>
        <dbReference type="EMBL" id="GBF88468.1"/>
    </source>
</evidence>
<evidence type="ECO:0000256" key="4">
    <source>
        <dbReference type="PROSITE-ProRule" id="PRU00808"/>
    </source>
</evidence>
<dbReference type="InterPro" id="IPR023332">
    <property type="entry name" value="Proteasome_alpha-type"/>
</dbReference>
<dbReference type="NCBIfam" id="NF003075">
    <property type="entry name" value="PRK03996.1"/>
    <property type="match status" value="1"/>
</dbReference>
<dbReference type="GO" id="GO:0043161">
    <property type="term" value="P:proteasome-mediated ubiquitin-dependent protein catabolic process"/>
    <property type="evidence" value="ECO:0007669"/>
    <property type="project" value="InterPro"/>
</dbReference>
<name>A0A2V0NLY9_9CHLO</name>
<dbReference type="FunFam" id="3.60.20.10:FF:000029">
    <property type="entry name" value="Proteasome subunit alpha type"/>
    <property type="match status" value="1"/>
</dbReference>
<protein>
    <recommendedName>
        <fullName evidence="5">Proteasome subunit alpha type</fullName>
    </recommendedName>
</protein>
<dbReference type="GO" id="GO:0019773">
    <property type="term" value="C:proteasome core complex, alpha-subunit complex"/>
    <property type="evidence" value="ECO:0007669"/>
    <property type="project" value="UniProtKB-UniRule"/>
</dbReference>
<comment type="similarity">
    <text evidence="4 5">Belongs to the peptidase T1A family.</text>
</comment>
<dbReference type="PROSITE" id="PS51475">
    <property type="entry name" value="PROTEASOME_ALPHA_2"/>
    <property type="match status" value="1"/>
</dbReference>
<dbReference type="EMBL" id="BDRX01000005">
    <property type="protein sequence ID" value="GBF88468.1"/>
    <property type="molecule type" value="Genomic_DNA"/>
</dbReference>